<evidence type="ECO:0000256" key="1">
    <source>
        <dbReference type="SAM" id="MobiDB-lite"/>
    </source>
</evidence>
<comment type="caution">
    <text evidence="2">The sequence shown here is derived from an EMBL/GenBank/DDBJ whole genome shotgun (WGS) entry which is preliminary data.</text>
</comment>
<proteinExistence type="predicted"/>
<feature type="region of interest" description="Disordered" evidence="1">
    <location>
        <begin position="116"/>
        <end position="172"/>
    </location>
</feature>
<feature type="compositionally biased region" description="Polar residues" evidence="1">
    <location>
        <begin position="129"/>
        <end position="138"/>
    </location>
</feature>
<feature type="compositionally biased region" description="Basic and acidic residues" evidence="1">
    <location>
        <begin position="148"/>
        <end position="157"/>
    </location>
</feature>
<dbReference type="Proteomes" id="UP001190700">
    <property type="component" value="Unassembled WGS sequence"/>
</dbReference>
<protein>
    <submittedName>
        <fullName evidence="2">Uncharacterized protein</fullName>
    </submittedName>
</protein>
<dbReference type="AlphaFoldDB" id="A0AAE0GRC4"/>
<organism evidence="2 3">
    <name type="scientific">Cymbomonas tetramitiformis</name>
    <dbReference type="NCBI Taxonomy" id="36881"/>
    <lineage>
        <taxon>Eukaryota</taxon>
        <taxon>Viridiplantae</taxon>
        <taxon>Chlorophyta</taxon>
        <taxon>Pyramimonadophyceae</taxon>
        <taxon>Pyramimonadales</taxon>
        <taxon>Pyramimonadaceae</taxon>
        <taxon>Cymbomonas</taxon>
    </lineage>
</organism>
<reference evidence="2 3" key="1">
    <citation type="journal article" date="2015" name="Genome Biol. Evol.">
        <title>Comparative Genomics of a Bacterivorous Green Alga Reveals Evolutionary Causalities and Consequences of Phago-Mixotrophic Mode of Nutrition.</title>
        <authorList>
            <person name="Burns J.A."/>
            <person name="Paasch A."/>
            <person name="Narechania A."/>
            <person name="Kim E."/>
        </authorList>
    </citation>
    <scope>NUCLEOTIDE SEQUENCE [LARGE SCALE GENOMIC DNA]</scope>
    <source>
        <strain evidence="2 3">PLY_AMNH</strain>
    </source>
</reference>
<gene>
    <name evidence="2" type="ORF">CYMTET_9603</name>
</gene>
<accession>A0AAE0GRC4</accession>
<dbReference type="EMBL" id="LGRX02003205">
    <property type="protein sequence ID" value="KAK3282671.1"/>
    <property type="molecule type" value="Genomic_DNA"/>
</dbReference>
<evidence type="ECO:0000313" key="3">
    <source>
        <dbReference type="Proteomes" id="UP001190700"/>
    </source>
</evidence>
<keyword evidence="3" id="KW-1185">Reference proteome</keyword>
<evidence type="ECO:0000313" key="2">
    <source>
        <dbReference type="EMBL" id="KAK3282671.1"/>
    </source>
</evidence>
<name>A0AAE0GRC4_9CHLO</name>
<sequence length="172" mass="18206">MDSVQARLLDVTRSLARRVDTIEGSDIQATMAEEIKEIFVILGTFPSLRAECQAAAARAEAASAAAAAAPRAQAPPPPAVTNATHAYDIHHSAVFIPEVTVDQFMKQQIAFPHTVHTALPSRGPPSPHPLSQTPNRPQQLLHAAAEGVHGREREVGKGHPQSPGAELSGTGR</sequence>